<evidence type="ECO:0000256" key="2">
    <source>
        <dbReference type="SAM" id="SignalP"/>
    </source>
</evidence>
<evidence type="ECO:0000256" key="1">
    <source>
        <dbReference type="SAM" id="MobiDB-lite"/>
    </source>
</evidence>
<keyword evidence="4" id="KW-1185">Reference proteome</keyword>
<accession>A0A7J6I8B5</accession>
<evidence type="ECO:0000313" key="3">
    <source>
        <dbReference type="EMBL" id="KAF4403797.1"/>
    </source>
</evidence>
<gene>
    <name evidence="3" type="ORF">G4B88_002650</name>
</gene>
<dbReference type="EMBL" id="JAATIQ010000003">
    <property type="protein sequence ID" value="KAF4403797.1"/>
    <property type="molecule type" value="Genomic_DNA"/>
</dbReference>
<dbReference type="InterPro" id="IPR049306">
    <property type="entry name" value="GLV1-2"/>
</dbReference>
<evidence type="ECO:0000313" key="4">
    <source>
        <dbReference type="Proteomes" id="UP000583929"/>
    </source>
</evidence>
<dbReference type="Pfam" id="PF21529">
    <property type="entry name" value="GLV1-2"/>
    <property type="match status" value="1"/>
</dbReference>
<keyword evidence="2" id="KW-0732">Signal</keyword>
<sequence>MALLALCHNRLLVTLILICLFSATVRGRSLRVVVVVNNKEVEQNNLNKGGTSHEEQNNVVAVKEEKDHGKVTESANDLLTMDYTPAQKKPPIHN</sequence>
<reference evidence="3 4" key="1">
    <citation type="journal article" date="2020" name="bioRxiv">
        <title>Sequence and annotation of 42 cannabis genomes reveals extensive copy number variation in cannabinoid synthesis and pathogen resistance genes.</title>
        <authorList>
            <person name="Mckernan K.J."/>
            <person name="Helbert Y."/>
            <person name="Kane L.T."/>
            <person name="Ebling H."/>
            <person name="Zhang L."/>
            <person name="Liu B."/>
            <person name="Eaton Z."/>
            <person name="Mclaughlin S."/>
            <person name="Kingan S."/>
            <person name="Baybayan P."/>
            <person name="Concepcion G."/>
            <person name="Jordan M."/>
            <person name="Riva A."/>
            <person name="Barbazuk W."/>
            <person name="Harkins T."/>
        </authorList>
    </citation>
    <scope>NUCLEOTIDE SEQUENCE [LARGE SCALE GENOMIC DNA]</scope>
    <source>
        <strain evidence="4">cv. Jamaican Lion 4</strain>
        <tissue evidence="3">Leaf</tissue>
    </source>
</reference>
<feature type="region of interest" description="Disordered" evidence="1">
    <location>
        <begin position="64"/>
        <end position="94"/>
    </location>
</feature>
<organism evidence="3 4">
    <name type="scientific">Cannabis sativa</name>
    <name type="common">Hemp</name>
    <name type="synonym">Marijuana</name>
    <dbReference type="NCBI Taxonomy" id="3483"/>
    <lineage>
        <taxon>Eukaryota</taxon>
        <taxon>Viridiplantae</taxon>
        <taxon>Streptophyta</taxon>
        <taxon>Embryophyta</taxon>
        <taxon>Tracheophyta</taxon>
        <taxon>Spermatophyta</taxon>
        <taxon>Magnoliopsida</taxon>
        <taxon>eudicotyledons</taxon>
        <taxon>Gunneridae</taxon>
        <taxon>Pentapetalae</taxon>
        <taxon>rosids</taxon>
        <taxon>fabids</taxon>
        <taxon>Rosales</taxon>
        <taxon>Cannabaceae</taxon>
        <taxon>Cannabis</taxon>
    </lineage>
</organism>
<protein>
    <submittedName>
        <fullName evidence="3">Uncharacterized protein</fullName>
    </submittedName>
</protein>
<feature type="chain" id="PRO_5043239240" evidence="2">
    <location>
        <begin position="28"/>
        <end position="94"/>
    </location>
</feature>
<comment type="caution">
    <text evidence="3">The sequence shown here is derived from an EMBL/GenBank/DDBJ whole genome shotgun (WGS) entry which is preliminary data.</text>
</comment>
<proteinExistence type="predicted"/>
<name>A0A7J6I8B5_CANSA</name>
<feature type="signal peptide" evidence="2">
    <location>
        <begin position="1"/>
        <end position="27"/>
    </location>
</feature>
<dbReference type="Proteomes" id="UP000583929">
    <property type="component" value="Unassembled WGS sequence"/>
</dbReference>
<accession>A0A803PCE2</accession>
<dbReference type="AlphaFoldDB" id="A0A7J6I8B5"/>